<dbReference type="SMART" id="SM00409">
    <property type="entry name" value="IG"/>
    <property type="match status" value="1"/>
</dbReference>
<evidence type="ECO:0000259" key="12">
    <source>
        <dbReference type="PROSITE" id="PS50835"/>
    </source>
</evidence>
<dbReference type="OrthoDB" id="8747558at2759"/>
<protein>
    <recommendedName>
        <fullName evidence="12">Ig-like domain-containing protein</fullName>
    </recommendedName>
</protein>
<evidence type="ECO:0000256" key="5">
    <source>
        <dbReference type="ARBA" id="ARBA00022536"/>
    </source>
</evidence>
<keyword evidence="6" id="KW-0812">Transmembrane</keyword>
<dbReference type="GO" id="GO:0005886">
    <property type="term" value="C:plasma membrane"/>
    <property type="evidence" value="ECO:0007669"/>
    <property type="project" value="UniProtKB-SubCell"/>
</dbReference>
<dbReference type="InterPro" id="IPR040180">
    <property type="entry name" value="Neuregulin"/>
</dbReference>
<dbReference type="InterPro" id="IPR007110">
    <property type="entry name" value="Ig-like_dom"/>
</dbReference>
<dbReference type="InterPro" id="IPR036179">
    <property type="entry name" value="Ig-like_dom_sf"/>
</dbReference>
<feature type="compositionally biased region" description="Basic residues" evidence="11">
    <location>
        <begin position="21"/>
        <end position="34"/>
    </location>
</feature>
<dbReference type="GO" id="GO:0035556">
    <property type="term" value="P:intracellular signal transduction"/>
    <property type="evidence" value="ECO:0007669"/>
    <property type="project" value="TreeGrafter"/>
</dbReference>
<evidence type="ECO:0000256" key="1">
    <source>
        <dbReference type="ARBA" id="ARBA00004251"/>
    </source>
</evidence>
<dbReference type="InterPro" id="IPR003599">
    <property type="entry name" value="Ig_sub"/>
</dbReference>
<dbReference type="PANTHER" id="PTHR11100">
    <property type="entry name" value="HEREGULIN-NEUREGULIN FAMILY MEMBER"/>
    <property type="match status" value="1"/>
</dbReference>
<keyword evidence="9" id="KW-0472">Membrane</keyword>
<dbReference type="InterPro" id="IPR013098">
    <property type="entry name" value="Ig_I-set"/>
</dbReference>
<dbReference type="AlphaFoldDB" id="A0A3M0LB11"/>
<dbReference type="Proteomes" id="UP000269221">
    <property type="component" value="Unassembled WGS sequence"/>
</dbReference>
<dbReference type="GO" id="GO:0045499">
    <property type="term" value="F:chemorepellent activity"/>
    <property type="evidence" value="ECO:0007669"/>
    <property type="project" value="TreeGrafter"/>
</dbReference>
<evidence type="ECO:0000256" key="4">
    <source>
        <dbReference type="ARBA" id="ARBA00022525"/>
    </source>
</evidence>
<dbReference type="Gene3D" id="2.60.40.10">
    <property type="entry name" value="Immunoglobulins"/>
    <property type="match status" value="1"/>
</dbReference>
<keyword evidence="4" id="KW-0964">Secreted</keyword>
<dbReference type="GO" id="GO:0030154">
    <property type="term" value="P:cell differentiation"/>
    <property type="evidence" value="ECO:0007669"/>
    <property type="project" value="TreeGrafter"/>
</dbReference>
<reference evidence="13 14" key="1">
    <citation type="submission" date="2018-07" db="EMBL/GenBank/DDBJ databases">
        <title>A high quality draft genome assembly of the barn swallow (H. rustica rustica).</title>
        <authorList>
            <person name="Formenti G."/>
            <person name="Chiara M."/>
            <person name="Poveda L."/>
            <person name="Francoijs K.-J."/>
            <person name="Bonisoli-Alquati A."/>
            <person name="Canova L."/>
            <person name="Gianfranceschi L."/>
            <person name="Horner D.S."/>
            <person name="Saino N."/>
        </authorList>
    </citation>
    <scope>NUCLEOTIDE SEQUENCE [LARGE SCALE GENOMIC DNA]</scope>
    <source>
        <strain evidence="13">Chelidonia</strain>
        <tissue evidence="13">Blood</tissue>
    </source>
</reference>
<evidence type="ECO:0000256" key="11">
    <source>
        <dbReference type="SAM" id="MobiDB-lite"/>
    </source>
</evidence>
<dbReference type="GO" id="GO:0048513">
    <property type="term" value="P:animal organ development"/>
    <property type="evidence" value="ECO:0007669"/>
    <property type="project" value="TreeGrafter"/>
</dbReference>
<evidence type="ECO:0000256" key="3">
    <source>
        <dbReference type="ARBA" id="ARBA00022475"/>
    </source>
</evidence>
<comment type="subcellular location">
    <subcellularLocation>
        <location evidence="1">Cell membrane</location>
        <topology evidence="1">Single-pass type I membrane protein</topology>
    </subcellularLocation>
    <subcellularLocation>
        <location evidence="2">Secreted</location>
    </subcellularLocation>
</comment>
<accession>A0A3M0LB11</accession>
<dbReference type="GO" id="GO:0005615">
    <property type="term" value="C:extracellular space"/>
    <property type="evidence" value="ECO:0007669"/>
    <property type="project" value="TreeGrafter"/>
</dbReference>
<dbReference type="SUPFAM" id="SSF48726">
    <property type="entry name" value="Immunoglobulin"/>
    <property type="match status" value="1"/>
</dbReference>
<dbReference type="GO" id="GO:0008083">
    <property type="term" value="F:growth factor activity"/>
    <property type="evidence" value="ECO:0007669"/>
    <property type="project" value="UniProtKB-KW"/>
</dbReference>
<keyword evidence="14" id="KW-1185">Reference proteome</keyword>
<dbReference type="GO" id="GO:0030296">
    <property type="term" value="F:protein tyrosine kinase activator activity"/>
    <property type="evidence" value="ECO:0007669"/>
    <property type="project" value="TreeGrafter"/>
</dbReference>
<evidence type="ECO:0000256" key="10">
    <source>
        <dbReference type="ARBA" id="ARBA00023157"/>
    </source>
</evidence>
<evidence type="ECO:0000256" key="9">
    <source>
        <dbReference type="ARBA" id="ARBA00023136"/>
    </source>
</evidence>
<keyword evidence="8" id="KW-0339">Growth factor</keyword>
<keyword evidence="3" id="KW-1003">Cell membrane</keyword>
<evidence type="ECO:0000256" key="6">
    <source>
        <dbReference type="ARBA" id="ARBA00022692"/>
    </source>
</evidence>
<organism evidence="13 14">
    <name type="scientific">Hirundo rustica rustica</name>
    <dbReference type="NCBI Taxonomy" id="333673"/>
    <lineage>
        <taxon>Eukaryota</taxon>
        <taxon>Metazoa</taxon>
        <taxon>Chordata</taxon>
        <taxon>Craniata</taxon>
        <taxon>Vertebrata</taxon>
        <taxon>Euteleostomi</taxon>
        <taxon>Archelosauria</taxon>
        <taxon>Archosauria</taxon>
        <taxon>Dinosauria</taxon>
        <taxon>Saurischia</taxon>
        <taxon>Theropoda</taxon>
        <taxon>Coelurosauria</taxon>
        <taxon>Aves</taxon>
        <taxon>Neognathae</taxon>
        <taxon>Neoaves</taxon>
        <taxon>Telluraves</taxon>
        <taxon>Australaves</taxon>
        <taxon>Passeriformes</taxon>
        <taxon>Sylvioidea</taxon>
        <taxon>Hirundinidae</taxon>
        <taxon>Hirundo</taxon>
    </lineage>
</organism>
<gene>
    <name evidence="13" type="ORF">DUI87_00623</name>
</gene>
<feature type="region of interest" description="Disordered" evidence="11">
    <location>
        <begin position="1"/>
        <end position="49"/>
    </location>
</feature>
<sequence length="254" mass="27271">MAATSGSEVPAGAGMDEKKKAGNGRKGRKGKGAGKKPAPPEEGQAPGSTAGRLLVMEDSSERALSCKLCLVDSANVKSLSLYFDLHLSPSRIIMVPLKLKEMKNQEAAVGQKLVLRCETTSEYPALRFKWLKNGKEITKKNRPENIKIPKKQKKYSELHIYRATLADAGEYVCRVSSKLGNDSTKASVIITDTNESTSKIPVSTEVTKTSSQALTYTGVSTIQITKISSGGERTILDIAACAGSEKQEGANVYC</sequence>
<dbReference type="PROSITE" id="PS50835">
    <property type="entry name" value="IG_LIKE"/>
    <property type="match status" value="1"/>
</dbReference>
<dbReference type="SMART" id="SM00408">
    <property type="entry name" value="IGc2"/>
    <property type="match status" value="1"/>
</dbReference>
<dbReference type="Pfam" id="PF07679">
    <property type="entry name" value="I-set"/>
    <property type="match status" value="1"/>
</dbReference>
<proteinExistence type="predicted"/>
<dbReference type="PANTHER" id="PTHR11100:SF7">
    <property type="entry name" value="PRO-NEUREGULIN-1, MEMBRANE-BOUND ISOFORM"/>
    <property type="match status" value="1"/>
</dbReference>
<keyword evidence="5" id="KW-0245">EGF-like domain</keyword>
<keyword evidence="10" id="KW-1015">Disulfide bond</keyword>
<dbReference type="InterPro" id="IPR003598">
    <property type="entry name" value="Ig_sub2"/>
</dbReference>
<dbReference type="EMBL" id="QRBI01000092">
    <property type="protein sequence ID" value="RMC22311.1"/>
    <property type="molecule type" value="Genomic_DNA"/>
</dbReference>
<name>A0A3M0LB11_HIRRU</name>
<evidence type="ECO:0000313" key="14">
    <source>
        <dbReference type="Proteomes" id="UP000269221"/>
    </source>
</evidence>
<dbReference type="STRING" id="333673.A0A3M0LB11"/>
<dbReference type="FunFam" id="2.60.40.10:FF:000263">
    <property type="entry name" value="Pro-neuregulin-1, membrane-bound isoform"/>
    <property type="match status" value="1"/>
</dbReference>
<dbReference type="InterPro" id="IPR013783">
    <property type="entry name" value="Ig-like_fold"/>
</dbReference>
<evidence type="ECO:0000256" key="8">
    <source>
        <dbReference type="ARBA" id="ARBA00023030"/>
    </source>
</evidence>
<comment type="caution">
    <text evidence="13">The sequence shown here is derived from an EMBL/GenBank/DDBJ whole genome shotgun (WGS) entry which is preliminary data.</text>
</comment>
<dbReference type="GO" id="GO:0007399">
    <property type="term" value="P:nervous system development"/>
    <property type="evidence" value="ECO:0007669"/>
    <property type="project" value="InterPro"/>
</dbReference>
<keyword evidence="7" id="KW-1133">Transmembrane helix</keyword>
<feature type="domain" description="Ig-like" evidence="12">
    <location>
        <begin position="89"/>
        <end position="191"/>
    </location>
</feature>
<evidence type="ECO:0000256" key="2">
    <source>
        <dbReference type="ARBA" id="ARBA00004613"/>
    </source>
</evidence>
<evidence type="ECO:0000256" key="7">
    <source>
        <dbReference type="ARBA" id="ARBA00022989"/>
    </source>
</evidence>
<evidence type="ECO:0000313" key="13">
    <source>
        <dbReference type="EMBL" id="RMC22311.1"/>
    </source>
</evidence>